<accession>A0A5S9F2J9</accession>
<gene>
    <name evidence="1" type="ORF">UABAM_01880</name>
</gene>
<proteinExistence type="predicted"/>
<evidence type="ECO:0000313" key="1">
    <source>
        <dbReference type="EMBL" id="BBM83528.1"/>
    </source>
</evidence>
<reference evidence="1 2" key="1">
    <citation type="submission" date="2019-08" db="EMBL/GenBank/DDBJ databases">
        <title>Complete genome sequence of Candidatus Uab amorphum.</title>
        <authorList>
            <person name="Shiratori T."/>
            <person name="Suzuki S."/>
            <person name="Kakizawa Y."/>
            <person name="Ishida K."/>
        </authorList>
    </citation>
    <scope>NUCLEOTIDE SEQUENCE [LARGE SCALE GENOMIC DNA]</scope>
    <source>
        <strain evidence="1 2">SRT547</strain>
    </source>
</reference>
<dbReference type="RefSeq" id="WP_151967724.1">
    <property type="nucleotide sequence ID" value="NZ_AP019860.1"/>
</dbReference>
<evidence type="ECO:0000313" key="2">
    <source>
        <dbReference type="Proteomes" id="UP000326354"/>
    </source>
</evidence>
<name>A0A5S9F2J9_UABAM</name>
<organism evidence="1 2">
    <name type="scientific">Uabimicrobium amorphum</name>
    <dbReference type="NCBI Taxonomy" id="2596890"/>
    <lineage>
        <taxon>Bacteria</taxon>
        <taxon>Pseudomonadati</taxon>
        <taxon>Planctomycetota</taxon>
        <taxon>Candidatus Uabimicrobiia</taxon>
        <taxon>Candidatus Uabimicrobiales</taxon>
        <taxon>Candidatus Uabimicrobiaceae</taxon>
        <taxon>Candidatus Uabimicrobium</taxon>
    </lineage>
</organism>
<dbReference type="KEGG" id="uam:UABAM_01880"/>
<protein>
    <recommendedName>
        <fullName evidence="3">Bacterial repeat domain-containing protein</fullName>
    </recommendedName>
</protein>
<dbReference type="AlphaFoldDB" id="A0A5S9F2J9"/>
<evidence type="ECO:0008006" key="3">
    <source>
        <dbReference type="Google" id="ProtNLM"/>
    </source>
</evidence>
<sequence length="286" mass="32096">MKVILLSIVMFVSIAAQDTQELLKQKHNAAAHFFGDSLFLSGEHSFRHHKLKNGSTLHSVYKVANAFSEFWTKDDWELYHSVMVYVEGENVEVLNIYKFTHNLKTQTLQYTLFFHKQKSSVSSKVVIDRQASTFEEQYFDVILQCTTKQSAALIPDIMKCTAPGKNIVDCVLDAAFGQSANDVVSCVLANNEQLENRGVYWRIFLKPQGMGFVSAKPFGSKDECSTTTGCTHFVIPSGYKITIKATAAPGHKFEYWQYKGNLLSLDSEYSFVPSAGGDLVAHFAKE</sequence>
<dbReference type="EMBL" id="AP019860">
    <property type="protein sequence ID" value="BBM83528.1"/>
    <property type="molecule type" value="Genomic_DNA"/>
</dbReference>
<keyword evidence="2" id="KW-1185">Reference proteome</keyword>
<dbReference type="Proteomes" id="UP000326354">
    <property type="component" value="Chromosome"/>
</dbReference>